<keyword evidence="9" id="KW-1185">Reference proteome</keyword>
<dbReference type="GO" id="GO:0006886">
    <property type="term" value="P:intracellular protein transport"/>
    <property type="evidence" value="ECO:0007669"/>
    <property type="project" value="InterPro"/>
</dbReference>
<evidence type="ECO:0000259" key="7">
    <source>
        <dbReference type="PROSITE" id="PS50916"/>
    </source>
</evidence>
<evidence type="ECO:0000256" key="3">
    <source>
        <dbReference type="ARBA" id="ARBA00022723"/>
    </source>
</evidence>
<feature type="compositionally biased region" description="Basic and acidic residues" evidence="6">
    <location>
        <begin position="569"/>
        <end position="580"/>
    </location>
</feature>
<comment type="caution">
    <text evidence="8">The sequence shown here is derived from an EMBL/GenBank/DDBJ whole genome shotgun (WGS) entry which is preliminary data.</text>
</comment>
<keyword evidence="5" id="KW-0862">Zinc</keyword>
<dbReference type="GO" id="GO:0008270">
    <property type="term" value="F:zinc ion binding"/>
    <property type="evidence" value="ECO:0007669"/>
    <property type="project" value="UniProtKB-KW"/>
</dbReference>
<feature type="region of interest" description="Disordered" evidence="6">
    <location>
        <begin position="420"/>
        <end position="491"/>
    </location>
</feature>
<dbReference type="InterPro" id="IPR041282">
    <property type="entry name" value="FYVE_2"/>
</dbReference>
<feature type="compositionally biased region" description="Basic and acidic residues" evidence="6">
    <location>
        <begin position="359"/>
        <end position="369"/>
    </location>
</feature>
<reference evidence="8" key="1">
    <citation type="submission" date="2022-07" db="EMBL/GenBank/DDBJ databases">
        <title>Chromosome-level genome of Muraenolepis orangiensis.</title>
        <authorList>
            <person name="Kim J."/>
        </authorList>
    </citation>
    <scope>NUCLEOTIDE SEQUENCE</scope>
    <source>
        <strain evidence="8">KU_S4_2022</strain>
        <tissue evidence="8">Muscle</tissue>
    </source>
</reference>
<feature type="compositionally biased region" description="Low complexity" evidence="6">
    <location>
        <begin position="349"/>
        <end position="358"/>
    </location>
</feature>
<accession>A0A9Q0DUI2</accession>
<dbReference type="PANTHER" id="PTHR14555:SF6">
    <property type="entry name" value="RAB EFFECTOR MYRIP"/>
    <property type="match status" value="1"/>
</dbReference>
<dbReference type="GO" id="GO:0030864">
    <property type="term" value="C:cortical actin cytoskeleton"/>
    <property type="evidence" value="ECO:0007669"/>
    <property type="project" value="TreeGrafter"/>
</dbReference>
<dbReference type="Pfam" id="PF04698">
    <property type="entry name" value="Rab_eff_C"/>
    <property type="match status" value="2"/>
</dbReference>
<feature type="region of interest" description="Disordered" evidence="6">
    <location>
        <begin position="693"/>
        <end position="830"/>
    </location>
</feature>
<dbReference type="AlphaFoldDB" id="A0A9Q0DUI2"/>
<feature type="region of interest" description="Disordered" evidence="6">
    <location>
        <begin position="617"/>
        <end position="642"/>
    </location>
</feature>
<evidence type="ECO:0000256" key="2">
    <source>
        <dbReference type="ARBA" id="ARBA00022490"/>
    </source>
</evidence>
<dbReference type="GO" id="GO:0017022">
    <property type="term" value="F:myosin binding"/>
    <property type="evidence" value="ECO:0007669"/>
    <property type="project" value="TreeGrafter"/>
</dbReference>
<feature type="compositionally biased region" description="Basic and acidic residues" evidence="6">
    <location>
        <begin position="755"/>
        <end position="770"/>
    </location>
</feature>
<dbReference type="InterPro" id="IPR010911">
    <property type="entry name" value="Rab_BD"/>
</dbReference>
<name>A0A9Q0DUI2_9TELE</name>
<evidence type="ECO:0000313" key="8">
    <source>
        <dbReference type="EMBL" id="KAJ3595170.1"/>
    </source>
</evidence>
<dbReference type="InterPro" id="IPR006788">
    <property type="entry name" value="Myrip/Melanophilin"/>
</dbReference>
<dbReference type="OrthoDB" id="10072397at2759"/>
<evidence type="ECO:0000256" key="1">
    <source>
        <dbReference type="ARBA" id="ARBA00004556"/>
    </source>
</evidence>
<organism evidence="8 9">
    <name type="scientific">Muraenolepis orangiensis</name>
    <name type="common">Patagonian moray cod</name>
    <dbReference type="NCBI Taxonomy" id="630683"/>
    <lineage>
        <taxon>Eukaryota</taxon>
        <taxon>Metazoa</taxon>
        <taxon>Chordata</taxon>
        <taxon>Craniata</taxon>
        <taxon>Vertebrata</taxon>
        <taxon>Euteleostomi</taxon>
        <taxon>Actinopterygii</taxon>
        <taxon>Neopterygii</taxon>
        <taxon>Teleostei</taxon>
        <taxon>Neoteleostei</taxon>
        <taxon>Acanthomorphata</taxon>
        <taxon>Zeiogadaria</taxon>
        <taxon>Gadariae</taxon>
        <taxon>Gadiformes</taxon>
        <taxon>Muraenolepidoidei</taxon>
        <taxon>Muraenolepididae</taxon>
        <taxon>Muraenolepis</taxon>
    </lineage>
</organism>
<dbReference type="Pfam" id="PF02318">
    <property type="entry name" value="FYVE_2"/>
    <property type="match status" value="1"/>
</dbReference>
<feature type="region of interest" description="Disordered" evidence="6">
    <location>
        <begin position="550"/>
        <end position="580"/>
    </location>
</feature>
<dbReference type="GO" id="GO:0048471">
    <property type="term" value="C:perinuclear region of cytoplasm"/>
    <property type="evidence" value="ECO:0007669"/>
    <property type="project" value="UniProtKB-SubCell"/>
</dbReference>
<feature type="compositionally biased region" description="Basic and acidic residues" evidence="6">
    <location>
        <begin position="712"/>
        <end position="742"/>
    </location>
</feature>
<dbReference type="Gene3D" id="3.30.40.10">
    <property type="entry name" value="Zinc/RING finger domain, C3HC4 (zinc finger)"/>
    <property type="match status" value="1"/>
</dbReference>
<evidence type="ECO:0000256" key="6">
    <source>
        <dbReference type="SAM" id="MobiDB-lite"/>
    </source>
</evidence>
<evidence type="ECO:0000256" key="4">
    <source>
        <dbReference type="ARBA" id="ARBA00022771"/>
    </source>
</evidence>
<keyword evidence="4" id="KW-0863">Zinc-finger</keyword>
<dbReference type="EMBL" id="JANIIK010000111">
    <property type="protein sequence ID" value="KAJ3595170.1"/>
    <property type="molecule type" value="Genomic_DNA"/>
</dbReference>
<feature type="compositionally biased region" description="Polar residues" evidence="6">
    <location>
        <begin position="374"/>
        <end position="384"/>
    </location>
</feature>
<dbReference type="InterPro" id="IPR013083">
    <property type="entry name" value="Znf_RING/FYVE/PHD"/>
</dbReference>
<feature type="region of interest" description="Disordered" evidence="6">
    <location>
        <begin position="970"/>
        <end position="998"/>
    </location>
</feature>
<keyword evidence="2" id="KW-0963">Cytoplasm</keyword>
<gene>
    <name evidence="8" type="ORF">NHX12_004474</name>
</gene>
<keyword evidence="3" id="KW-0479">Metal-binding</keyword>
<dbReference type="PANTHER" id="PTHR14555">
    <property type="entry name" value="MYELIN-ASSOCIATED OLIGODENDROCYTIC BASIC PROTEIN MOBP -RELATED"/>
    <property type="match status" value="1"/>
</dbReference>
<dbReference type="GO" id="GO:0003779">
    <property type="term" value="F:actin binding"/>
    <property type="evidence" value="ECO:0007669"/>
    <property type="project" value="TreeGrafter"/>
</dbReference>
<evidence type="ECO:0000313" key="9">
    <source>
        <dbReference type="Proteomes" id="UP001148018"/>
    </source>
</evidence>
<dbReference type="Proteomes" id="UP001148018">
    <property type="component" value="Unassembled WGS sequence"/>
</dbReference>
<dbReference type="GO" id="GO:0031267">
    <property type="term" value="F:small GTPase binding"/>
    <property type="evidence" value="ECO:0007669"/>
    <property type="project" value="InterPro"/>
</dbReference>
<sequence length="998" mass="110072">MGHKLDLSGLTELEAEHVLQVVQRDMRLRKKEEQRLRLLKAQSLEWFYVNVKCRFKRYGSAKVLKTLYRKHLAERGHLSELTEGSTYQDSVYNEDSICDSDAGFWRQSEEHGMADTLTVAKRVAGDAIDEAISKAEFHTDNQAKQNEAHYLRENRGELIEELANTIVEKIVIRRQALGDMKLGCDQERPQDPSQGSRTRRANIWRSQSAFSLLDNTPSEGTSPLGLKQESGGSAMSLWRSVDRLDNSMLQSPDGNWMALQTGQVSRPSLLTQRKSLALSTLELESGLVSAYEAMDSNPETPGSWGCVLPNLNIPSLHGDPQPLAVDSEGVPEHRRPSLPFMKRQPPQGIRRPPSSRRTSIIDKCNKNHQDASGADTSDTLTSEADSPDPVDLKGRRGGSVMGEELVLRLQRLARRCSLSDNDVGEGLDRGKEEVEQKKRGGRGGEEGWCSREGGEDVKRSENTFPEDGRERIYRRKTSKDQQEDEEAMKERKMKHNLCLLATQSRVAYSSSTYPELNADELGRVGGDDHDNGERGEELVATLCRLAEQVSAGELSSTDDERETAGHGVGEARWRSEGGGRLRRQSEEVTLLWRMEAETRAIQASQLRDLASLVSASQFSSTEDELDRVGRGGGDSEGERKTEELWVVMTERGEGTMESTSKRTGTAAELDVGVFDFLDAQEADIIPQAVEDRAQTAAGGGMTAEIPDEDGDAECRRRDEKGTIHQGKAEEEEEGRKERDKGQGDIIDAETLGELGGHESPERDRSVTVERQDDDATLGSMFSSEEDSSERDGKEMGTREGRKGGEFRLEDADDAPQGDIHPDHEASVLSPEDIQNRYSAVALCSLTTEMLKVLNATEDLFLREEGGAEDPACLLLPPHTDPLKLDQQFSRLEEKVYMAAGCVFSLEAELGGLEECSQGVSGDTDPGELSFLEEQVASAAARVHRSELQVSNIAARIAALKSAGLNVESQSRVAKAGTMPTAPHARRRLPGMRAKGKEA</sequence>
<dbReference type="InterPro" id="IPR051745">
    <property type="entry name" value="Intracell_Transport_Effector"/>
</dbReference>
<feature type="region of interest" description="Disordered" evidence="6">
    <location>
        <begin position="318"/>
        <end position="397"/>
    </location>
</feature>
<comment type="subcellular location">
    <subcellularLocation>
        <location evidence="1">Cytoplasm</location>
        <location evidence="1">Perinuclear region</location>
    </subcellularLocation>
</comment>
<proteinExistence type="predicted"/>
<evidence type="ECO:0000256" key="5">
    <source>
        <dbReference type="ARBA" id="ARBA00022833"/>
    </source>
</evidence>
<feature type="domain" description="RabBD" evidence="7">
    <location>
        <begin position="4"/>
        <end position="50"/>
    </location>
</feature>
<protein>
    <recommendedName>
        <fullName evidence="7">RabBD domain-containing protein</fullName>
    </recommendedName>
</protein>
<feature type="compositionally biased region" description="Basic and acidic residues" evidence="6">
    <location>
        <begin position="789"/>
        <end position="809"/>
    </location>
</feature>
<feature type="compositionally biased region" description="Basic and acidic residues" evidence="6">
    <location>
        <begin position="426"/>
        <end position="471"/>
    </location>
</feature>
<dbReference type="PROSITE" id="PS50916">
    <property type="entry name" value="RABBD"/>
    <property type="match status" value="1"/>
</dbReference>